<evidence type="ECO:0000313" key="2">
    <source>
        <dbReference type="EMBL" id="CAB4145680.1"/>
    </source>
</evidence>
<feature type="region of interest" description="Disordered" evidence="1">
    <location>
        <begin position="1"/>
        <end position="52"/>
    </location>
</feature>
<evidence type="ECO:0000313" key="3">
    <source>
        <dbReference type="EMBL" id="CAB4176408.1"/>
    </source>
</evidence>
<dbReference type="EMBL" id="LR797150">
    <property type="protein sequence ID" value="CAB4189472.1"/>
    <property type="molecule type" value="Genomic_DNA"/>
</dbReference>
<evidence type="ECO:0000256" key="1">
    <source>
        <dbReference type="SAM" id="MobiDB-lite"/>
    </source>
</evidence>
<protein>
    <submittedName>
        <fullName evidence="3">Uncharacterized protein</fullName>
    </submittedName>
</protein>
<name>A0A6J5Q4E9_9CAUD</name>
<proteinExistence type="predicted"/>
<dbReference type="EMBL" id="LR796459">
    <property type="protein sequence ID" value="CAB4145680.1"/>
    <property type="molecule type" value="Genomic_DNA"/>
</dbReference>
<reference evidence="3" key="1">
    <citation type="submission" date="2020-05" db="EMBL/GenBank/DDBJ databases">
        <authorList>
            <person name="Chiriac C."/>
            <person name="Salcher M."/>
            <person name="Ghai R."/>
            <person name="Kavagutti S V."/>
        </authorList>
    </citation>
    <scope>NUCLEOTIDE SEQUENCE</scope>
</reference>
<feature type="compositionally biased region" description="Basic residues" evidence="1">
    <location>
        <begin position="41"/>
        <end position="52"/>
    </location>
</feature>
<gene>
    <name evidence="4" type="ORF">UFOVP1204_4</name>
    <name evidence="2" type="ORF">UFOVP473_23</name>
    <name evidence="3" type="ORF">UFOVP983_23</name>
</gene>
<dbReference type="EMBL" id="LR796939">
    <property type="protein sequence ID" value="CAB4176408.1"/>
    <property type="molecule type" value="Genomic_DNA"/>
</dbReference>
<organism evidence="3">
    <name type="scientific">uncultured Caudovirales phage</name>
    <dbReference type="NCBI Taxonomy" id="2100421"/>
    <lineage>
        <taxon>Viruses</taxon>
        <taxon>Duplodnaviria</taxon>
        <taxon>Heunggongvirae</taxon>
        <taxon>Uroviricota</taxon>
        <taxon>Caudoviricetes</taxon>
        <taxon>Peduoviridae</taxon>
        <taxon>Maltschvirus</taxon>
        <taxon>Maltschvirus maltsch</taxon>
    </lineage>
</organism>
<feature type="compositionally biased region" description="Low complexity" evidence="1">
    <location>
        <begin position="11"/>
        <end position="26"/>
    </location>
</feature>
<evidence type="ECO:0000313" key="4">
    <source>
        <dbReference type="EMBL" id="CAB4189472.1"/>
    </source>
</evidence>
<sequence>MAKGPIRMQKKAAMAMPSMAAKQKMPVAPMVTGNPMTGMKKGGKVKSSKGRC</sequence>
<accession>A0A6J5Q4E9</accession>